<organism evidence="2 3">
    <name type="scientific">Ulvibacter antarcticus</name>
    <dbReference type="NCBI Taxonomy" id="442714"/>
    <lineage>
        <taxon>Bacteria</taxon>
        <taxon>Pseudomonadati</taxon>
        <taxon>Bacteroidota</taxon>
        <taxon>Flavobacteriia</taxon>
        <taxon>Flavobacteriales</taxon>
        <taxon>Flavobacteriaceae</taxon>
        <taxon>Ulvibacter</taxon>
    </lineage>
</organism>
<keyword evidence="1" id="KW-0472">Membrane</keyword>
<evidence type="ECO:0000313" key="3">
    <source>
        <dbReference type="Proteomes" id="UP000271339"/>
    </source>
</evidence>
<dbReference type="Proteomes" id="UP000271339">
    <property type="component" value="Unassembled WGS sequence"/>
</dbReference>
<gene>
    <name evidence="2" type="ORF">BXY75_2699</name>
</gene>
<protein>
    <submittedName>
        <fullName evidence="2">Uncharacterized protein</fullName>
    </submittedName>
</protein>
<reference evidence="2 3" key="1">
    <citation type="submission" date="2018-10" db="EMBL/GenBank/DDBJ databases">
        <title>Genomic Encyclopedia of Archaeal and Bacterial Type Strains, Phase II (KMG-II): from individual species to whole genera.</title>
        <authorList>
            <person name="Goeker M."/>
        </authorList>
    </citation>
    <scope>NUCLEOTIDE SEQUENCE [LARGE SCALE GENOMIC DNA]</scope>
    <source>
        <strain evidence="2 3">DSM 23424</strain>
    </source>
</reference>
<proteinExistence type="predicted"/>
<evidence type="ECO:0000313" key="2">
    <source>
        <dbReference type="EMBL" id="RMA57892.1"/>
    </source>
</evidence>
<comment type="caution">
    <text evidence="2">The sequence shown here is derived from an EMBL/GenBank/DDBJ whole genome shotgun (WGS) entry which is preliminary data.</text>
</comment>
<dbReference type="EMBL" id="REFC01000014">
    <property type="protein sequence ID" value="RMA57892.1"/>
    <property type="molecule type" value="Genomic_DNA"/>
</dbReference>
<keyword evidence="1" id="KW-1133">Transmembrane helix</keyword>
<name>A0A3L9YTT4_9FLAO</name>
<dbReference type="AlphaFoldDB" id="A0A3L9YTT4"/>
<accession>A0A3L9YTT4</accession>
<evidence type="ECO:0000256" key="1">
    <source>
        <dbReference type="SAM" id="Phobius"/>
    </source>
</evidence>
<keyword evidence="3" id="KW-1185">Reference proteome</keyword>
<sequence>MAGRFYIDIFYLLIINTYETGIVIHDLWSMFWYISNFSFLLF</sequence>
<feature type="transmembrane region" description="Helical" evidence="1">
    <location>
        <begin position="9"/>
        <end position="34"/>
    </location>
</feature>
<keyword evidence="1" id="KW-0812">Transmembrane</keyword>